<dbReference type="InterPro" id="IPR015797">
    <property type="entry name" value="NUDIX_hydrolase-like_dom_sf"/>
</dbReference>
<evidence type="ECO:0000313" key="5">
    <source>
        <dbReference type="EMBL" id="MFC6956688.1"/>
    </source>
</evidence>
<dbReference type="PROSITE" id="PS00893">
    <property type="entry name" value="NUDIX_BOX"/>
    <property type="match status" value="1"/>
</dbReference>
<dbReference type="Pfam" id="PF21906">
    <property type="entry name" value="WHD_NrtR"/>
    <property type="match status" value="1"/>
</dbReference>
<dbReference type="RefSeq" id="WP_382355043.1">
    <property type="nucleotide sequence ID" value="NZ_JBHMBP010000004.1"/>
</dbReference>
<dbReference type="InterPro" id="IPR054105">
    <property type="entry name" value="WHD_NrtR"/>
</dbReference>
<feature type="domain" description="Nudix hydrolase" evidence="4">
    <location>
        <begin position="5"/>
        <end position="137"/>
    </location>
</feature>
<dbReference type="PANTHER" id="PTHR43736:SF4">
    <property type="entry name" value="SLR1690 PROTEIN"/>
    <property type="match status" value="1"/>
</dbReference>
<dbReference type="CDD" id="cd18873">
    <property type="entry name" value="NUDIX_NadM_like"/>
    <property type="match status" value="1"/>
</dbReference>
<evidence type="ECO:0000313" key="6">
    <source>
        <dbReference type="Proteomes" id="UP001596470"/>
    </source>
</evidence>
<dbReference type="EMBL" id="JBHSYS010000001">
    <property type="protein sequence ID" value="MFC6956688.1"/>
    <property type="molecule type" value="Genomic_DNA"/>
</dbReference>
<proteinExistence type="inferred from homology"/>
<dbReference type="PANTHER" id="PTHR43736">
    <property type="entry name" value="ADP-RIBOSE PYROPHOSPHATASE"/>
    <property type="match status" value="1"/>
</dbReference>
<accession>A0ABW2D5A8</accession>
<dbReference type="Gene3D" id="3.90.79.10">
    <property type="entry name" value="Nucleoside Triphosphate Pyrophosphohydrolase"/>
    <property type="match status" value="1"/>
</dbReference>
<dbReference type="InterPro" id="IPR036390">
    <property type="entry name" value="WH_DNA-bd_sf"/>
</dbReference>
<evidence type="ECO:0000256" key="1">
    <source>
        <dbReference type="ARBA" id="ARBA00005582"/>
    </source>
</evidence>
<dbReference type="Gene3D" id="1.10.10.10">
    <property type="entry name" value="Winged helix-like DNA-binding domain superfamily/Winged helix DNA-binding domain"/>
    <property type="match status" value="1"/>
</dbReference>
<dbReference type="InterPro" id="IPR000086">
    <property type="entry name" value="NUDIX_hydrolase_dom"/>
</dbReference>
<dbReference type="PRINTS" id="PR00502">
    <property type="entry name" value="NUDIXFAMILY"/>
</dbReference>
<dbReference type="PROSITE" id="PS51462">
    <property type="entry name" value="NUDIX"/>
    <property type="match status" value="1"/>
</dbReference>
<keyword evidence="6" id="KW-1185">Reference proteome</keyword>
<keyword evidence="2 3" id="KW-0378">Hydrolase</keyword>
<name>A0ABW2D5A8_9ACTN</name>
<comment type="caution">
    <text evidence="5">The sequence shown here is derived from an EMBL/GenBank/DDBJ whole genome shotgun (WGS) entry which is preliminary data.</text>
</comment>
<dbReference type="Pfam" id="PF00293">
    <property type="entry name" value="NUDIX"/>
    <property type="match status" value="1"/>
</dbReference>
<evidence type="ECO:0000259" key="4">
    <source>
        <dbReference type="PROSITE" id="PS51462"/>
    </source>
</evidence>
<dbReference type="SUPFAM" id="SSF55811">
    <property type="entry name" value="Nudix"/>
    <property type="match status" value="1"/>
</dbReference>
<dbReference type="InterPro" id="IPR036388">
    <property type="entry name" value="WH-like_DNA-bd_sf"/>
</dbReference>
<dbReference type="SUPFAM" id="SSF46785">
    <property type="entry name" value="Winged helix' DNA-binding domain"/>
    <property type="match status" value="1"/>
</dbReference>
<comment type="similarity">
    <text evidence="1 3">Belongs to the Nudix hydrolase family.</text>
</comment>
<dbReference type="Proteomes" id="UP001596470">
    <property type="component" value="Unassembled WGS sequence"/>
</dbReference>
<evidence type="ECO:0000256" key="3">
    <source>
        <dbReference type="RuleBase" id="RU003476"/>
    </source>
</evidence>
<organism evidence="5 6">
    <name type="scientific">Glycomyces mayteni</name>
    <dbReference type="NCBI Taxonomy" id="543887"/>
    <lineage>
        <taxon>Bacteria</taxon>
        <taxon>Bacillati</taxon>
        <taxon>Actinomycetota</taxon>
        <taxon>Actinomycetes</taxon>
        <taxon>Glycomycetales</taxon>
        <taxon>Glycomycetaceae</taxon>
        <taxon>Glycomyces</taxon>
    </lineage>
</organism>
<evidence type="ECO:0000256" key="2">
    <source>
        <dbReference type="ARBA" id="ARBA00022801"/>
    </source>
</evidence>
<reference evidence="6" key="1">
    <citation type="journal article" date="2019" name="Int. J. Syst. Evol. Microbiol.">
        <title>The Global Catalogue of Microorganisms (GCM) 10K type strain sequencing project: providing services to taxonomists for standard genome sequencing and annotation.</title>
        <authorList>
            <consortium name="The Broad Institute Genomics Platform"/>
            <consortium name="The Broad Institute Genome Sequencing Center for Infectious Disease"/>
            <person name="Wu L."/>
            <person name="Ma J."/>
        </authorList>
    </citation>
    <scope>NUCLEOTIDE SEQUENCE [LARGE SCALE GENOMIC DNA]</scope>
    <source>
        <strain evidence="6">KACC 12634</strain>
    </source>
</reference>
<sequence>MIEYPRLTADLVVLTIRDDRLKVLLVVRGRQPFKGRLALPGGFLEHGESLEETAARELFEETGLDADRLHLKPTGIYSDPERDPRSRVITVSYLAIAPNLEMPSPGDEILSTDWYEVDDDLYMNLAFDHARILEDALEQARALLEQTSIGTTFCKEPFTISELRRVYEIIMDIQWNQGNFQNKVLGIEGFLEYSGEKGSKGPGRPGKLYRAGPVRKLNGLMKRPKTAGTLVEG</sequence>
<dbReference type="InterPro" id="IPR020084">
    <property type="entry name" value="NUDIX_hydrolase_CS"/>
</dbReference>
<gene>
    <name evidence="5" type="ORF">ACFQS3_05705</name>
</gene>
<protein>
    <submittedName>
        <fullName evidence="5">NUDIX domain-containing protein</fullName>
    </submittedName>
</protein>
<dbReference type="InterPro" id="IPR020476">
    <property type="entry name" value="Nudix_hydrolase"/>
</dbReference>